<evidence type="ECO:0000313" key="15">
    <source>
        <dbReference type="Proteomes" id="UP000308760"/>
    </source>
</evidence>
<dbReference type="SUPFAM" id="SSF53223">
    <property type="entry name" value="Aminoacid dehydrogenase-like, N-terminal domain"/>
    <property type="match status" value="1"/>
</dbReference>
<evidence type="ECO:0000256" key="2">
    <source>
        <dbReference type="ARBA" id="ARBA00022563"/>
    </source>
</evidence>
<evidence type="ECO:0000256" key="11">
    <source>
        <dbReference type="HAMAP-Rule" id="MF_01576"/>
    </source>
</evidence>
<feature type="binding site" evidence="11">
    <location>
        <begin position="162"/>
        <end position="164"/>
    </location>
    <ligand>
        <name>NADP(+)</name>
        <dbReference type="ChEBI" id="CHEBI:58349"/>
    </ligand>
</feature>
<dbReference type="EC" id="3.5.4.9" evidence="11"/>
<evidence type="ECO:0000256" key="5">
    <source>
        <dbReference type="ARBA" id="ARBA00022801"/>
    </source>
</evidence>
<dbReference type="PRINTS" id="PR00085">
    <property type="entry name" value="THFDHDRGNASE"/>
</dbReference>
<evidence type="ECO:0000259" key="13">
    <source>
        <dbReference type="Pfam" id="PF02882"/>
    </source>
</evidence>
<gene>
    <name evidence="11" type="primary">folD</name>
    <name evidence="14" type="ORF">FAB82_18015</name>
</gene>
<accession>A0A4S8QFT8</accession>
<feature type="binding site" evidence="11">
    <location>
        <position position="228"/>
    </location>
    <ligand>
        <name>NADP(+)</name>
        <dbReference type="ChEBI" id="CHEBI:58349"/>
    </ligand>
</feature>
<dbReference type="AlphaFoldDB" id="A0A4S8QFT8"/>
<dbReference type="UniPathway" id="UPA00193"/>
<sequence>MSDIDGRAVAKALREEVGEAAEKLRSEGVTPTLAVVVPTDDEGTAWYVRSIAKTASKVGIDCRIEHLKDPGRGEIVAKLQELSADPAVHGIICQTPLPEGVTLSEVGGYIDPYKDIDGANPHSLGRLAAGLRTWAPATSAAVLELLKREDIELRGTRAVVVGRSTVVGKPAALLLLAESATVTVCHSRTKDLAAVCREADVLVAAVGRAGMIGADFVKRGATVIDVGTNPTEDGGLVGDVDYDAVSPKAGRLTPVPGGVGPVTTMLLLRHTTEAAALTQTHA</sequence>
<protein>
    <recommendedName>
        <fullName evidence="11">Bifunctional protein FolD</fullName>
    </recommendedName>
    <domain>
        <recommendedName>
            <fullName evidence="11">Methylenetetrahydrofolate dehydrogenase</fullName>
            <ecNumber evidence="11">1.5.1.5</ecNumber>
        </recommendedName>
    </domain>
    <domain>
        <recommendedName>
            <fullName evidence="11">Methenyltetrahydrofolate cyclohydrolase</fullName>
            <ecNumber evidence="11">3.5.4.9</ecNumber>
        </recommendedName>
    </domain>
</protein>
<dbReference type="RefSeq" id="WP_136535922.1">
    <property type="nucleotide sequence ID" value="NZ_STGY01000066.1"/>
</dbReference>
<dbReference type="CDD" id="cd01080">
    <property type="entry name" value="NAD_bind_m-THF_DH_Cyclohyd"/>
    <property type="match status" value="1"/>
</dbReference>
<evidence type="ECO:0000256" key="4">
    <source>
        <dbReference type="ARBA" id="ARBA00022755"/>
    </source>
</evidence>
<comment type="catalytic activity">
    <reaction evidence="11">
        <text>(6R)-5,10-methylene-5,6,7,8-tetrahydrofolate + NADP(+) = (6R)-5,10-methenyltetrahydrofolate + NADPH</text>
        <dbReference type="Rhea" id="RHEA:22812"/>
        <dbReference type="ChEBI" id="CHEBI:15636"/>
        <dbReference type="ChEBI" id="CHEBI:57455"/>
        <dbReference type="ChEBI" id="CHEBI:57783"/>
        <dbReference type="ChEBI" id="CHEBI:58349"/>
        <dbReference type="EC" id="1.5.1.5"/>
    </reaction>
</comment>
<dbReference type="FunFam" id="3.40.50.720:FF:000094">
    <property type="entry name" value="Bifunctional protein FolD"/>
    <property type="match status" value="1"/>
</dbReference>
<feature type="domain" description="Tetrahydrofolate dehydrogenase/cyclohydrolase NAD(P)-binding" evidence="13">
    <location>
        <begin position="136"/>
        <end position="276"/>
    </location>
</feature>
<dbReference type="Pfam" id="PF02882">
    <property type="entry name" value="THF_DHG_CYH_C"/>
    <property type="match status" value="1"/>
</dbReference>
<proteinExistence type="inferred from homology"/>
<dbReference type="GO" id="GO:0004477">
    <property type="term" value="F:methenyltetrahydrofolate cyclohydrolase activity"/>
    <property type="evidence" value="ECO:0007669"/>
    <property type="project" value="UniProtKB-UniRule"/>
</dbReference>
<dbReference type="OrthoDB" id="9803580at2"/>
<keyword evidence="6 11" id="KW-0521">NADP</keyword>
<dbReference type="InterPro" id="IPR020630">
    <property type="entry name" value="THF_DH/CycHdrlase_cat_dom"/>
</dbReference>
<keyword evidence="7 11" id="KW-0560">Oxidoreductase</keyword>
<comment type="subunit">
    <text evidence="11">Homodimer.</text>
</comment>
<keyword evidence="15" id="KW-1185">Reference proteome</keyword>
<dbReference type="InterPro" id="IPR036291">
    <property type="entry name" value="NAD(P)-bd_dom_sf"/>
</dbReference>
<comment type="catalytic activity">
    <reaction evidence="11">
        <text>(6R)-5,10-methenyltetrahydrofolate + H2O = (6R)-10-formyltetrahydrofolate + H(+)</text>
        <dbReference type="Rhea" id="RHEA:23700"/>
        <dbReference type="ChEBI" id="CHEBI:15377"/>
        <dbReference type="ChEBI" id="CHEBI:15378"/>
        <dbReference type="ChEBI" id="CHEBI:57455"/>
        <dbReference type="ChEBI" id="CHEBI:195366"/>
        <dbReference type="EC" id="3.5.4.9"/>
    </reaction>
</comment>
<evidence type="ECO:0000313" key="14">
    <source>
        <dbReference type="EMBL" id="THV39504.1"/>
    </source>
</evidence>
<dbReference type="HAMAP" id="MF_01576">
    <property type="entry name" value="THF_DHG_CYH"/>
    <property type="match status" value="1"/>
</dbReference>
<dbReference type="Pfam" id="PF00763">
    <property type="entry name" value="THF_DHG_CYH"/>
    <property type="match status" value="1"/>
</dbReference>
<dbReference type="GO" id="GO:0009086">
    <property type="term" value="P:methionine biosynthetic process"/>
    <property type="evidence" value="ECO:0007669"/>
    <property type="project" value="UniProtKB-KW"/>
</dbReference>
<dbReference type="GO" id="GO:0035999">
    <property type="term" value="P:tetrahydrofolate interconversion"/>
    <property type="evidence" value="ECO:0007669"/>
    <property type="project" value="UniProtKB-UniRule"/>
</dbReference>
<comment type="caution">
    <text evidence="14">The sequence shown here is derived from an EMBL/GenBank/DDBJ whole genome shotgun (WGS) entry which is preliminary data.</text>
</comment>
<comment type="function">
    <text evidence="11">Catalyzes the oxidation of 5,10-methylenetetrahydrofolate to 5,10-methenyltetrahydrofolate and then the hydrolysis of 5,10-methenyltetrahydrofolate to 10-formyltetrahydrofolate.</text>
</comment>
<dbReference type="InterPro" id="IPR046346">
    <property type="entry name" value="Aminoacid_DH-like_N_sf"/>
</dbReference>
<reference evidence="15" key="1">
    <citation type="submission" date="2019-04" db="EMBL/GenBank/DDBJ databases">
        <title>Nocardioides xinjiangensis sp. nov.</title>
        <authorList>
            <person name="Liu S."/>
        </authorList>
    </citation>
    <scope>NUCLEOTIDE SEQUENCE [LARGE SCALE GENOMIC DNA]</scope>
    <source>
        <strain evidence="15">18</strain>
    </source>
</reference>
<dbReference type="Proteomes" id="UP000308760">
    <property type="component" value="Unassembled WGS sequence"/>
</dbReference>
<dbReference type="GO" id="GO:0005829">
    <property type="term" value="C:cytosol"/>
    <property type="evidence" value="ECO:0007669"/>
    <property type="project" value="TreeGrafter"/>
</dbReference>
<comment type="pathway">
    <text evidence="1 11">One-carbon metabolism; tetrahydrofolate interconversion.</text>
</comment>
<dbReference type="GO" id="GO:0006164">
    <property type="term" value="P:purine nucleotide biosynthetic process"/>
    <property type="evidence" value="ECO:0007669"/>
    <property type="project" value="UniProtKB-KW"/>
</dbReference>
<keyword evidence="3 11" id="KW-0028">Amino-acid biosynthesis</keyword>
<keyword evidence="8 11" id="KW-0368">Histidine biosynthesis</keyword>
<organism evidence="14 15">
    <name type="scientific">Glycomyces buryatensis</name>
    <dbReference type="NCBI Taxonomy" id="2570927"/>
    <lineage>
        <taxon>Bacteria</taxon>
        <taxon>Bacillati</taxon>
        <taxon>Actinomycetota</taxon>
        <taxon>Actinomycetes</taxon>
        <taxon>Glycomycetales</taxon>
        <taxon>Glycomycetaceae</taxon>
        <taxon>Glycomyces</taxon>
    </lineage>
</organism>
<dbReference type="Gene3D" id="3.40.50.720">
    <property type="entry name" value="NAD(P)-binding Rossmann-like Domain"/>
    <property type="match status" value="1"/>
</dbReference>
<reference evidence="14 15" key="2">
    <citation type="submission" date="2019-05" db="EMBL/GenBank/DDBJ databases">
        <title>Glycomyces buryatensis sp. nov.</title>
        <authorList>
            <person name="Nikitina E."/>
        </authorList>
    </citation>
    <scope>NUCLEOTIDE SEQUENCE [LARGE SCALE GENOMIC DNA]</scope>
    <source>
        <strain evidence="14 15">18</strain>
    </source>
</reference>
<name>A0A4S8QFT8_9ACTN</name>
<evidence type="ECO:0000256" key="10">
    <source>
        <dbReference type="ARBA" id="ARBA00023268"/>
    </source>
</evidence>
<dbReference type="SUPFAM" id="SSF51735">
    <property type="entry name" value="NAD(P)-binding Rossmann-fold domains"/>
    <property type="match status" value="1"/>
</dbReference>
<dbReference type="PANTHER" id="PTHR48099">
    <property type="entry name" value="C-1-TETRAHYDROFOLATE SYNTHASE, CYTOPLASMIC-RELATED"/>
    <property type="match status" value="1"/>
</dbReference>
<evidence type="ECO:0000256" key="8">
    <source>
        <dbReference type="ARBA" id="ARBA00023102"/>
    </source>
</evidence>
<dbReference type="Gene3D" id="3.40.50.10860">
    <property type="entry name" value="Leucine Dehydrogenase, chain A, domain 1"/>
    <property type="match status" value="1"/>
</dbReference>
<dbReference type="PANTHER" id="PTHR48099:SF5">
    <property type="entry name" value="C-1-TETRAHYDROFOLATE SYNTHASE, CYTOPLASMIC"/>
    <property type="match status" value="1"/>
</dbReference>
<keyword evidence="5 11" id="KW-0378">Hydrolase</keyword>
<evidence type="ECO:0000256" key="3">
    <source>
        <dbReference type="ARBA" id="ARBA00022605"/>
    </source>
</evidence>
<dbReference type="EC" id="1.5.1.5" evidence="11"/>
<dbReference type="GO" id="GO:0000105">
    <property type="term" value="P:L-histidine biosynthetic process"/>
    <property type="evidence" value="ECO:0007669"/>
    <property type="project" value="UniProtKB-KW"/>
</dbReference>
<dbReference type="EMBL" id="STGY01000066">
    <property type="protein sequence ID" value="THV39504.1"/>
    <property type="molecule type" value="Genomic_DNA"/>
</dbReference>
<dbReference type="GO" id="GO:0004488">
    <property type="term" value="F:methylenetetrahydrofolate dehydrogenase (NADP+) activity"/>
    <property type="evidence" value="ECO:0007669"/>
    <property type="project" value="UniProtKB-UniRule"/>
</dbReference>
<dbReference type="InterPro" id="IPR020631">
    <property type="entry name" value="THF_DH/CycHdrlase_NAD-bd_dom"/>
</dbReference>
<feature type="domain" description="Tetrahydrofolate dehydrogenase/cyclohydrolase catalytic" evidence="12">
    <location>
        <begin position="4"/>
        <end position="117"/>
    </location>
</feature>
<comment type="similarity">
    <text evidence="11">Belongs to the tetrahydrofolate dehydrogenase/cyclohydrolase family.</text>
</comment>
<evidence type="ECO:0000256" key="7">
    <source>
        <dbReference type="ARBA" id="ARBA00023002"/>
    </source>
</evidence>
<evidence type="ECO:0000256" key="1">
    <source>
        <dbReference type="ARBA" id="ARBA00004777"/>
    </source>
</evidence>
<evidence type="ECO:0000256" key="9">
    <source>
        <dbReference type="ARBA" id="ARBA00023167"/>
    </source>
</evidence>
<evidence type="ECO:0000259" key="12">
    <source>
        <dbReference type="Pfam" id="PF00763"/>
    </source>
</evidence>
<dbReference type="InterPro" id="IPR000672">
    <property type="entry name" value="THF_DH/CycHdrlase"/>
</dbReference>
<keyword evidence="10 11" id="KW-0511">Multifunctional enzyme</keyword>
<evidence type="ECO:0000256" key="6">
    <source>
        <dbReference type="ARBA" id="ARBA00022857"/>
    </source>
</evidence>
<keyword evidence="2 11" id="KW-0554">One-carbon metabolism</keyword>
<keyword evidence="9 11" id="KW-0486">Methionine biosynthesis</keyword>
<keyword evidence="4 11" id="KW-0658">Purine biosynthesis</keyword>
<comment type="caution">
    <text evidence="11">Lacks conserved residue(s) required for the propagation of feature annotation.</text>
</comment>